<sequence length="361" mass="40801">MKTTNLMPWFLYYTLCEVNLWIAVTGFCPDPNGNQVTWWVVYQQKSLPFIHFYSDSENNQDIQLHFPEKKEGVLAKAINKIIQKELDTYIIYSNDLLNVAKIAEALRVPSFLKWNHGIIAMDSSLSKGFWILHNNLFFPALNGSHFAEPGGKVWKDATIGDWTDNVFYVCISAGNEQEVRGMLTSILVGNAFFHHSNPSTLFKNEIYKKALNEHTSFHSSGSALPLMNSLYNHEYKIQPSNLFQFSSNVNPSGRVYVYTKPRGPLMGGKSYCNSRGRNSQQNFIGLAETNVKKANDFTAMETIFAISDNPASEEYGTTCFGQDVAAYTEIVTVMVCLTLPSLHKDLLRSSVVTTWFCSNEE</sequence>
<proteinExistence type="inferred from homology"/>
<gene>
    <name evidence="5" type="primary">LOC111131181</name>
</gene>
<dbReference type="KEGG" id="cvn:111131181"/>
<name>A0A8B8E260_CRAVI</name>
<evidence type="ECO:0000313" key="4">
    <source>
        <dbReference type="Proteomes" id="UP000694844"/>
    </source>
</evidence>
<dbReference type="InterPro" id="IPR004947">
    <property type="entry name" value="DNase_II"/>
</dbReference>
<dbReference type="RefSeq" id="XP_022334300.1">
    <property type="nucleotide sequence ID" value="XM_022478592.1"/>
</dbReference>
<keyword evidence="2" id="KW-0378">Hydrolase</keyword>
<accession>A0A8B8E260</accession>
<feature type="signal peptide" evidence="3">
    <location>
        <begin position="1"/>
        <end position="26"/>
    </location>
</feature>
<evidence type="ECO:0000256" key="1">
    <source>
        <dbReference type="ARBA" id="ARBA00007527"/>
    </source>
</evidence>
<dbReference type="GeneID" id="111131181"/>
<dbReference type="Proteomes" id="UP000694844">
    <property type="component" value="Chromosome 4"/>
</dbReference>
<dbReference type="OrthoDB" id="6124172at2759"/>
<dbReference type="GO" id="GO:0004531">
    <property type="term" value="F:deoxyribonuclease II activity"/>
    <property type="evidence" value="ECO:0007669"/>
    <property type="project" value="InterPro"/>
</dbReference>
<protein>
    <submittedName>
        <fullName evidence="5">Uncharacterized protein LOC111131181 isoform X1</fullName>
    </submittedName>
</protein>
<keyword evidence="4" id="KW-1185">Reference proteome</keyword>
<comment type="similarity">
    <text evidence="1">Belongs to the DNase II family.</text>
</comment>
<keyword evidence="3" id="KW-0732">Signal</keyword>
<evidence type="ECO:0000256" key="2">
    <source>
        <dbReference type="ARBA" id="ARBA00022801"/>
    </source>
</evidence>
<feature type="chain" id="PRO_5034510554" evidence="3">
    <location>
        <begin position="27"/>
        <end position="361"/>
    </location>
</feature>
<evidence type="ECO:0000256" key="3">
    <source>
        <dbReference type="SAM" id="SignalP"/>
    </source>
</evidence>
<dbReference type="Pfam" id="PF03265">
    <property type="entry name" value="DNase_II"/>
    <property type="match status" value="1"/>
</dbReference>
<organism evidence="4 5">
    <name type="scientific">Crassostrea virginica</name>
    <name type="common">Eastern oyster</name>
    <dbReference type="NCBI Taxonomy" id="6565"/>
    <lineage>
        <taxon>Eukaryota</taxon>
        <taxon>Metazoa</taxon>
        <taxon>Spiralia</taxon>
        <taxon>Lophotrochozoa</taxon>
        <taxon>Mollusca</taxon>
        <taxon>Bivalvia</taxon>
        <taxon>Autobranchia</taxon>
        <taxon>Pteriomorphia</taxon>
        <taxon>Ostreida</taxon>
        <taxon>Ostreoidea</taxon>
        <taxon>Ostreidae</taxon>
        <taxon>Crassostrea</taxon>
    </lineage>
</organism>
<reference evidence="5" key="1">
    <citation type="submission" date="2025-08" db="UniProtKB">
        <authorList>
            <consortium name="RefSeq"/>
        </authorList>
    </citation>
    <scope>IDENTIFICATION</scope>
    <source>
        <tissue evidence="5">Whole sample</tissue>
    </source>
</reference>
<dbReference type="AlphaFoldDB" id="A0A8B8E260"/>
<evidence type="ECO:0000313" key="5">
    <source>
        <dbReference type="RefSeq" id="XP_022334300.1"/>
    </source>
</evidence>